<dbReference type="Proteomes" id="UP000198605">
    <property type="component" value="Unassembled WGS sequence"/>
</dbReference>
<dbReference type="GeneID" id="43282580"/>
<keyword evidence="1" id="KW-0812">Transmembrane</keyword>
<protein>
    <submittedName>
        <fullName evidence="2">Uncharacterized protein</fullName>
    </submittedName>
</protein>
<dbReference type="AlphaFoldDB" id="A0A1C6VYX6"/>
<feature type="transmembrane region" description="Helical" evidence="1">
    <location>
        <begin position="88"/>
        <end position="108"/>
    </location>
</feature>
<gene>
    <name evidence="2" type="ORF">GA0070603_5971</name>
</gene>
<organism evidence="2 3">
    <name type="scientific">Micromonospora chersina</name>
    <dbReference type="NCBI Taxonomy" id="47854"/>
    <lineage>
        <taxon>Bacteria</taxon>
        <taxon>Bacillati</taxon>
        <taxon>Actinomycetota</taxon>
        <taxon>Actinomycetes</taxon>
        <taxon>Micromonosporales</taxon>
        <taxon>Micromonosporaceae</taxon>
        <taxon>Micromonospora</taxon>
    </lineage>
</organism>
<evidence type="ECO:0000256" key="1">
    <source>
        <dbReference type="SAM" id="Phobius"/>
    </source>
</evidence>
<evidence type="ECO:0000313" key="3">
    <source>
        <dbReference type="Proteomes" id="UP000198605"/>
    </source>
</evidence>
<accession>A0A1C6VYX6</accession>
<feature type="transmembrane region" description="Helical" evidence="1">
    <location>
        <begin position="7"/>
        <end position="33"/>
    </location>
</feature>
<keyword evidence="3" id="KW-1185">Reference proteome</keyword>
<evidence type="ECO:0000313" key="2">
    <source>
        <dbReference type="EMBL" id="SCL71539.1"/>
    </source>
</evidence>
<dbReference type="RefSeq" id="WP_091320839.1">
    <property type="nucleotide sequence ID" value="NZ_FMIB01000002.1"/>
</dbReference>
<name>A0A1C6VYX6_9ACTN</name>
<sequence>MFNNMWAGAWLLTGLIGSVLLRGGLWLLTLLIVAPLLGPAHMLISDANVDTPIWYGDIVASFLCAIATGVACVGIRRDRGWAYRLGRGLARFYVAVNAVSAAACGVLLVQAETSAWDPPLVVLVGFPFVLYVLSIVVAVLALRQLRTPRPYPEHGRSEPEAVWDT</sequence>
<feature type="transmembrane region" description="Helical" evidence="1">
    <location>
        <begin position="120"/>
        <end position="142"/>
    </location>
</feature>
<dbReference type="EMBL" id="FMIB01000002">
    <property type="protein sequence ID" value="SCL71539.1"/>
    <property type="molecule type" value="Genomic_DNA"/>
</dbReference>
<dbReference type="OrthoDB" id="9858655at2"/>
<proteinExistence type="predicted"/>
<feature type="transmembrane region" description="Helical" evidence="1">
    <location>
        <begin position="53"/>
        <end position="76"/>
    </location>
</feature>
<reference evidence="3" key="1">
    <citation type="submission" date="2016-06" db="EMBL/GenBank/DDBJ databases">
        <authorList>
            <person name="Varghese N."/>
            <person name="Submissions Spin"/>
        </authorList>
    </citation>
    <scope>NUCLEOTIDE SEQUENCE [LARGE SCALE GENOMIC DNA]</scope>
    <source>
        <strain evidence="3">DSM 44151</strain>
    </source>
</reference>
<keyword evidence="1" id="KW-1133">Transmembrane helix</keyword>
<keyword evidence="1" id="KW-0472">Membrane</keyword>